<dbReference type="Pfam" id="PF06011">
    <property type="entry name" value="TRP"/>
    <property type="match status" value="1"/>
</dbReference>
<feature type="region of interest" description="Disordered" evidence="1">
    <location>
        <begin position="719"/>
        <end position="781"/>
    </location>
</feature>
<keyword evidence="2" id="KW-1133">Transmembrane helix</keyword>
<feature type="compositionally biased region" description="Low complexity" evidence="1">
    <location>
        <begin position="1068"/>
        <end position="1079"/>
    </location>
</feature>
<feature type="transmembrane region" description="Helical" evidence="2">
    <location>
        <begin position="519"/>
        <end position="538"/>
    </location>
</feature>
<evidence type="ECO:0000259" key="4">
    <source>
        <dbReference type="Pfam" id="PF06011"/>
    </source>
</evidence>
<feature type="transmembrane region" description="Helical" evidence="2">
    <location>
        <begin position="367"/>
        <end position="392"/>
    </location>
</feature>
<feature type="compositionally biased region" description="Polar residues" evidence="1">
    <location>
        <begin position="1036"/>
        <end position="1048"/>
    </location>
</feature>
<dbReference type="OrthoDB" id="5312224at2759"/>
<feature type="transmembrane region" description="Helical" evidence="2">
    <location>
        <begin position="625"/>
        <end position="646"/>
    </location>
</feature>
<keyword evidence="2" id="KW-0812">Transmembrane</keyword>
<feature type="signal peptide" evidence="3">
    <location>
        <begin position="1"/>
        <end position="21"/>
    </location>
</feature>
<dbReference type="PANTHER" id="PTHR31145">
    <property type="entry name" value="INTEGRAL MEMBRANE PROTEIN (AFU_ORTHOLOGUE AFUA_7G01610)"/>
    <property type="match status" value="1"/>
</dbReference>
<proteinExistence type="predicted"/>
<organism evidence="5 6">
    <name type="scientific">Collybiopsis confluens</name>
    <dbReference type="NCBI Taxonomy" id="2823264"/>
    <lineage>
        <taxon>Eukaryota</taxon>
        <taxon>Fungi</taxon>
        <taxon>Dikarya</taxon>
        <taxon>Basidiomycota</taxon>
        <taxon>Agaricomycotina</taxon>
        <taxon>Agaricomycetes</taxon>
        <taxon>Agaricomycetidae</taxon>
        <taxon>Agaricales</taxon>
        <taxon>Marasmiineae</taxon>
        <taxon>Omphalotaceae</taxon>
        <taxon>Collybiopsis</taxon>
    </lineage>
</organism>
<accession>A0A8H5I1M2</accession>
<feature type="region of interest" description="Disordered" evidence="1">
    <location>
        <begin position="853"/>
        <end position="902"/>
    </location>
</feature>
<feature type="transmembrane region" description="Helical" evidence="2">
    <location>
        <begin position="596"/>
        <end position="618"/>
    </location>
</feature>
<evidence type="ECO:0000256" key="1">
    <source>
        <dbReference type="SAM" id="MobiDB-lite"/>
    </source>
</evidence>
<feature type="transmembrane region" description="Helical" evidence="2">
    <location>
        <begin position="658"/>
        <end position="680"/>
    </location>
</feature>
<dbReference type="GO" id="GO:0016020">
    <property type="term" value="C:membrane"/>
    <property type="evidence" value="ECO:0007669"/>
    <property type="project" value="TreeGrafter"/>
</dbReference>
<keyword evidence="2" id="KW-0472">Membrane</keyword>
<feature type="compositionally biased region" description="Basic residues" evidence="1">
    <location>
        <begin position="998"/>
        <end position="1011"/>
    </location>
</feature>
<feature type="compositionally biased region" description="Polar residues" evidence="1">
    <location>
        <begin position="1083"/>
        <end position="1092"/>
    </location>
</feature>
<evidence type="ECO:0000313" key="5">
    <source>
        <dbReference type="EMBL" id="KAF5393120.1"/>
    </source>
</evidence>
<dbReference type="EMBL" id="JAACJN010000003">
    <property type="protein sequence ID" value="KAF5393120.1"/>
    <property type="molecule type" value="Genomic_DNA"/>
</dbReference>
<dbReference type="Proteomes" id="UP000518752">
    <property type="component" value="Unassembled WGS sequence"/>
</dbReference>
<feature type="compositionally biased region" description="Basic and acidic residues" evidence="1">
    <location>
        <begin position="424"/>
        <end position="435"/>
    </location>
</feature>
<dbReference type="PANTHER" id="PTHR31145:SF6">
    <property type="entry name" value="INTEGRAL MEMBRANE PROTEIN (AFU_ORTHOLOGUE AFUA_7G01610)"/>
    <property type="match status" value="1"/>
</dbReference>
<feature type="region of interest" description="Disordered" evidence="1">
    <location>
        <begin position="410"/>
        <end position="436"/>
    </location>
</feature>
<dbReference type="AlphaFoldDB" id="A0A8H5I1M2"/>
<dbReference type="GO" id="GO:0055085">
    <property type="term" value="P:transmembrane transport"/>
    <property type="evidence" value="ECO:0007669"/>
    <property type="project" value="TreeGrafter"/>
</dbReference>
<dbReference type="InterPro" id="IPR010308">
    <property type="entry name" value="TRP_C"/>
</dbReference>
<feature type="transmembrane region" description="Helical" evidence="2">
    <location>
        <begin position="184"/>
        <end position="211"/>
    </location>
</feature>
<feature type="domain" description="TRP C-terminal" evidence="4">
    <location>
        <begin position="251"/>
        <end position="688"/>
    </location>
</feature>
<sequence length="1092" mass="116024">MGSKAFKSLLWLALSALTVNADPATLSFSDCFVASGNNTAQKLSVSAVYGQVLQDELTEPYLNLTVLGTTPEVIQNSANGSSELSTLFTTTSVLTLSVFTNSSKLCQTLRPPSPLQSPGSNFNSSYYCPILSGGFAFTSSIPWGQNRALTTLSTRLSAVDPWGTELICIDVNTTPLSPGPDNPYGAAIAIFWGSVGLAMGYWVLVGIARIVSAWDRGLTRAGRNPWARAQSAGYILASAISGERLATSPALLRFCTPSMRDLIFHAQWCSALAMVAVQWPTFIYPLLTQTAWSTLSYNISITANDRWDPLVTAPYNPPANFSDQLADTSSVLYIDPNAPNLLFTLPDNATDGISSFAYTIGVRPQELFSICLILFLAIVAATIALSLFVWFVDHVVCLITGAFTESSSGPGIKMSGTRSPAFGTKDDGGNTEENKSLNSRDLSAVIRPPSRFALGAGAHSKWRRWLRGRTASSALSSFHGSVLHGNLVRILVLFHLPITIFSVYQMTLPPSVASLSSRVLAGISFAIISCLIPAILVIRVRLTTTNKLYEETRTLLSLGPLYNHYRHGSQMFASLLFATNIAFGLTIGAGQKSGTAQAIIILVVEVLSALVTTVWLPWGTGASMGLISFLFCVARIVIAVLLVILAPAITVGQGAEGWIAYGILIILALIYLAFAIMLTLKIIEALVRIVGGVSFDRSRHSVDSGLLGACGLLGCCGGPRRKSRRRDKRGKSSDRSGYQQAESGLRSPQSELSYPPTIGVGTGKGGSIHSTGPPPSVLKPEHAFRPYKEESDDEAGYIMGAWQPFQNRSTGYIPVGDSTPNAAAAGATAKSSGFSRVGGGRAHIDTPYAIAAAQEQAASGSTHTFPSIEHRGVPNQNANGSSSSLSRPRYEDESPPPSVSSNVALGQRQVHDQSALPPGAMIPFHVRTKSQTAIIEHVDLPVNLLAYRPGSTTPANVSGSRPPSRTNRFESSGSAPPPSSYRRRSGTVESDDESSYGRSKKKWYHLRRNRAHSTEGYTPSDTSPPLGAPTSAPVGDSSSIGTPQSATPGRSFVVIRKQQTSPAKSLQAASSSVPTTPAAHTVSFANSTAGPS</sequence>
<comment type="caution">
    <text evidence="5">The sequence shown here is derived from an EMBL/GenBank/DDBJ whole genome shotgun (WGS) entry which is preliminary data.</text>
</comment>
<keyword evidence="3" id="KW-0732">Signal</keyword>
<feature type="transmembrane region" description="Helical" evidence="2">
    <location>
        <begin position="571"/>
        <end position="590"/>
    </location>
</feature>
<name>A0A8H5I1M2_9AGAR</name>
<feature type="region of interest" description="Disordered" evidence="1">
    <location>
        <begin position="947"/>
        <end position="1092"/>
    </location>
</feature>
<evidence type="ECO:0000313" key="6">
    <source>
        <dbReference type="Proteomes" id="UP000518752"/>
    </source>
</evidence>
<evidence type="ECO:0000256" key="2">
    <source>
        <dbReference type="SAM" id="Phobius"/>
    </source>
</evidence>
<feature type="compositionally biased region" description="Polar residues" evidence="1">
    <location>
        <begin position="950"/>
        <end position="970"/>
    </location>
</feature>
<dbReference type="InterPro" id="IPR040241">
    <property type="entry name" value="TRP_Flc/Pkd2-like"/>
</dbReference>
<keyword evidence="6" id="KW-1185">Reference proteome</keyword>
<feature type="compositionally biased region" description="Polar residues" evidence="1">
    <location>
        <begin position="738"/>
        <end position="752"/>
    </location>
</feature>
<feature type="transmembrane region" description="Helical" evidence="2">
    <location>
        <begin position="487"/>
        <end position="507"/>
    </location>
</feature>
<gene>
    <name evidence="5" type="ORF">D9757_001130</name>
</gene>
<feature type="chain" id="PRO_5034833769" description="TRP C-terminal domain-containing protein" evidence="3">
    <location>
        <begin position="22"/>
        <end position="1092"/>
    </location>
</feature>
<reference evidence="5 6" key="1">
    <citation type="journal article" date="2020" name="ISME J.">
        <title>Uncovering the hidden diversity of litter-decomposition mechanisms in mushroom-forming fungi.</title>
        <authorList>
            <person name="Floudas D."/>
            <person name="Bentzer J."/>
            <person name="Ahren D."/>
            <person name="Johansson T."/>
            <person name="Persson P."/>
            <person name="Tunlid A."/>
        </authorList>
    </citation>
    <scope>NUCLEOTIDE SEQUENCE [LARGE SCALE GENOMIC DNA]</scope>
    <source>
        <strain evidence="5 6">CBS 406.79</strain>
    </source>
</reference>
<feature type="compositionally biased region" description="Basic residues" evidence="1">
    <location>
        <begin position="719"/>
        <end position="729"/>
    </location>
</feature>
<evidence type="ECO:0000256" key="3">
    <source>
        <dbReference type="SAM" id="SignalP"/>
    </source>
</evidence>
<feature type="compositionally biased region" description="Polar residues" evidence="1">
    <location>
        <begin position="874"/>
        <end position="886"/>
    </location>
</feature>
<protein>
    <recommendedName>
        <fullName evidence="4">TRP C-terminal domain-containing protein</fullName>
    </recommendedName>
</protein>